<evidence type="ECO:0000256" key="7">
    <source>
        <dbReference type="ARBA" id="ARBA00023004"/>
    </source>
</evidence>
<dbReference type="FunFam" id="1.10.630.10:FF:000024">
    <property type="entry name" value="Allene oxide synthase, chloroplastic"/>
    <property type="match status" value="1"/>
</dbReference>
<keyword evidence="14" id="KW-1185">Reference proteome</keyword>
<comment type="cofactor">
    <cofactor evidence="12">
        <name>heme</name>
        <dbReference type="ChEBI" id="CHEBI:30413"/>
    </cofactor>
</comment>
<comment type="pathway">
    <text evidence="11">Lipid metabolism; oxylipin biosynthesis.</text>
</comment>
<name>A0ABD0UZJ1_DENTH</name>
<protein>
    <recommendedName>
        <fullName evidence="15">Allene oxide synthase</fullName>
    </recommendedName>
</protein>
<keyword evidence="7 12" id="KW-0408">Iron</keyword>
<evidence type="ECO:0000313" key="14">
    <source>
        <dbReference type="Proteomes" id="UP001552299"/>
    </source>
</evidence>
<keyword evidence="4 12" id="KW-0479">Metal-binding</keyword>
<evidence type="ECO:0000256" key="8">
    <source>
        <dbReference type="ARBA" id="ARBA00023098"/>
    </source>
</evidence>
<evidence type="ECO:0000256" key="12">
    <source>
        <dbReference type="PIRSR" id="PIRSR602403-1"/>
    </source>
</evidence>
<evidence type="ECO:0000256" key="3">
    <source>
        <dbReference type="ARBA" id="ARBA00022617"/>
    </source>
</evidence>
<evidence type="ECO:0000256" key="6">
    <source>
        <dbReference type="ARBA" id="ARBA00022832"/>
    </source>
</evidence>
<dbReference type="Pfam" id="PF00067">
    <property type="entry name" value="p450"/>
    <property type="match status" value="1"/>
</dbReference>
<keyword evidence="8" id="KW-0443">Lipid metabolism</keyword>
<dbReference type="GO" id="GO:0031408">
    <property type="term" value="P:oxylipin biosynthetic process"/>
    <property type="evidence" value="ECO:0007669"/>
    <property type="project" value="UniProtKB-KW"/>
</dbReference>
<evidence type="ECO:0000256" key="2">
    <source>
        <dbReference type="ARBA" id="ARBA00022516"/>
    </source>
</evidence>
<evidence type="ECO:0000256" key="9">
    <source>
        <dbReference type="ARBA" id="ARBA00023160"/>
    </source>
</evidence>
<dbReference type="CDD" id="cd11071">
    <property type="entry name" value="CYP74"/>
    <property type="match status" value="1"/>
</dbReference>
<keyword evidence="6" id="KW-0276">Fatty acid metabolism</keyword>
<reference evidence="13 14" key="1">
    <citation type="journal article" date="2024" name="Plant Biotechnol. J.">
        <title>Dendrobium thyrsiflorum genome and its molecular insights into genes involved in important horticultural traits.</title>
        <authorList>
            <person name="Chen B."/>
            <person name="Wang J.Y."/>
            <person name="Zheng P.J."/>
            <person name="Li K.L."/>
            <person name="Liang Y.M."/>
            <person name="Chen X.F."/>
            <person name="Zhang C."/>
            <person name="Zhao X."/>
            <person name="He X."/>
            <person name="Zhang G.Q."/>
            <person name="Liu Z.J."/>
            <person name="Xu Q."/>
        </authorList>
    </citation>
    <scope>NUCLEOTIDE SEQUENCE [LARGE SCALE GENOMIC DNA]</scope>
    <source>
        <strain evidence="13">GZMU011</strain>
    </source>
</reference>
<dbReference type="InterPro" id="IPR002403">
    <property type="entry name" value="Cyt_P450_E_grp-IV"/>
</dbReference>
<accession>A0ABD0UZJ1</accession>
<keyword evidence="3 12" id="KW-0349">Heme</keyword>
<evidence type="ECO:0000313" key="13">
    <source>
        <dbReference type="EMBL" id="KAL0915897.1"/>
    </source>
</evidence>
<dbReference type="PANTHER" id="PTHR24286:SF255">
    <property type="entry name" value="ALLENE OXIDE SYNTHASE, CHLOROPLASTIC"/>
    <property type="match status" value="1"/>
</dbReference>
<dbReference type="Gene3D" id="1.10.630.10">
    <property type="entry name" value="Cytochrome P450"/>
    <property type="match status" value="1"/>
</dbReference>
<evidence type="ECO:0000256" key="4">
    <source>
        <dbReference type="ARBA" id="ARBA00022723"/>
    </source>
</evidence>
<organism evidence="13 14">
    <name type="scientific">Dendrobium thyrsiflorum</name>
    <name type="common">Pinecone-like raceme dendrobium</name>
    <name type="synonym">Orchid</name>
    <dbReference type="NCBI Taxonomy" id="117978"/>
    <lineage>
        <taxon>Eukaryota</taxon>
        <taxon>Viridiplantae</taxon>
        <taxon>Streptophyta</taxon>
        <taxon>Embryophyta</taxon>
        <taxon>Tracheophyta</taxon>
        <taxon>Spermatophyta</taxon>
        <taxon>Magnoliopsida</taxon>
        <taxon>Liliopsida</taxon>
        <taxon>Asparagales</taxon>
        <taxon>Orchidaceae</taxon>
        <taxon>Epidendroideae</taxon>
        <taxon>Malaxideae</taxon>
        <taxon>Dendrobiinae</taxon>
        <taxon>Dendrobium</taxon>
    </lineage>
</organism>
<dbReference type="SUPFAM" id="SSF48264">
    <property type="entry name" value="Cytochrome P450"/>
    <property type="match status" value="1"/>
</dbReference>
<keyword evidence="2" id="KW-0444">Lipid biosynthesis</keyword>
<dbReference type="Proteomes" id="UP001552299">
    <property type="component" value="Unassembled WGS sequence"/>
</dbReference>
<evidence type="ECO:0000256" key="11">
    <source>
        <dbReference type="ARBA" id="ARBA00060657"/>
    </source>
</evidence>
<evidence type="ECO:0000256" key="1">
    <source>
        <dbReference type="ARBA" id="ARBA00010617"/>
    </source>
</evidence>
<proteinExistence type="inferred from homology"/>
<dbReference type="EMBL" id="JANQDX010000011">
    <property type="protein sequence ID" value="KAL0915897.1"/>
    <property type="molecule type" value="Genomic_DNA"/>
</dbReference>
<dbReference type="AlphaFoldDB" id="A0ABD0UZJ1"/>
<evidence type="ECO:0000256" key="5">
    <source>
        <dbReference type="ARBA" id="ARBA00022767"/>
    </source>
</evidence>
<gene>
    <name evidence="13" type="ORF">M5K25_013364</name>
</gene>
<dbReference type="InterPro" id="IPR036396">
    <property type="entry name" value="Cyt_P450_sf"/>
</dbReference>
<dbReference type="PRINTS" id="PR00465">
    <property type="entry name" value="EP450IV"/>
</dbReference>
<dbReference type="PANTHER" id="PTHR24286">
    <property type="entry name" value="CYTOCHROME P450 26"/>
    <property type="match status" value="1"/>
</dbReference>
<evidence type="ECO:0008006" key="15">
    <source>
        <dbReference type="Google" id="ProtNLM"/>
    </source>
</evidence>
<comment type="caution">
    <text evidence="13">The sequence shown here is derived from an EMBL/GenBank/DDBJ whole genome shotgun (WGS) entry which is preliminary data.</text>
</comment>
<dbReference type="GO" id="GO:0006633">
    <property type="term" value="P:fatty acid biosynthetic process"/>
    <property type="evidence" value="ECO:0007669"/>
    <property type="project" value="UniProtKB-KW"/>
</dbReference>
<dbReference type="GO" id="GO:0046872">
    <property type="term" value="F:metal ion binding"/>
    <property type="evidence" value="ECO:0007669"/>
    <property type="project" value="UniProtKB-KW"/>
</dbReference>
<comment type="similarity">
    <text evidence="1">Belongs to the cytochrome P450 family.</text>
</comment>
<sequence length="573" mass="63943">MWSSHAFTDSDRTTARPFFLIPTLFLSLPTPPNPGGERERERERERKRVCDKMAATGAFSTPISSTRLPVSSYRTPTGVPPFSISIRSSISNRPSTLSANAPPADLPLRKIPGDYGFPFIGSIQDRFAYFYTEGCDAFFRSRIRRYNSTVFRVNMPPGPPVSADPRVIALLDAVSFPVLFDTAAVEKRDLFTGTFMPSTDLTGGYRVLSYLDPSEPLHAPLKKLLFFLLSHRRRSLIPEFRRAFGSLFSSLESDLSKQGKVDFGPGNDRACFDFLSRALLGRDPADSPLGSDAPAIIMKWVLFQIGPLLTIGLPRIIEDATLHSFRLPPALIRADYNRLADFFRESAGPVLDEANRLGISREEAVHNLVFSICFNSFGGMKILFPNIVKWLGRAGGRLHTRLAAEVRAAVRSNDGQIGMRMIEEEMPLVKSVVYEALRIEPPVSMQYGRAKRDLLIRSHDAAFEVKTGELLFGYQPFATKDPRVFDRAEEFVGDRFVGEEGERLLRHVVWSNGPETEGPTVENKQCAGKDFVVLVARLLVIELFLRYDSFEIEVGSSALGSSVKLTSLKRASF</sequence>
<feature type="binding site" description="axial binding residue" evidence="12">
    <location>
        <position position="526"/>
    </location>
    <ligand>
        <name>heme</name>
        <dbReference type="ChEBI" id="CHEBI:30413"/>
    </ligand>
    <ligandPart>
        <name>Fe</name>
        <dbReference type="ChEBI" id="CHEBI:18248"/>
    </ligandPart>
</feature>
<keyword evidence="9" id="KW-0275">Fatty acid biosynthesis</keyword>
<evidence type="ECO:0000256" key="10">
    <source>
        <dbReference type="ARBA" id="ARBA00023239"/>
    </source>
</evidence>
<dbReference type="GO" id="GO:0016829">
    <property type="term" value="F:lyase activity"/>
    <property type="evidence" value="ECO:0007669"/>
    <property type="project" value="UniProtKB-KW"/>
</dbReference>
<dbReference type="InterPro" id="IPR001128">
    <property type="entry name" value="Cyt_P450"/>
</dbReference>
<keyword evidence="5" id="KW-0925">Oxylipin biosynthesis</keyword>
<keyword evidence="10" id="KW-0456">Lyase</keyword>